<protein>
    <submittedName>
        <fullName evidence="2">Uncharacterized protein</fullName>
    </submittedName>
</protein>
<organism evidence="2 3">
    <name type="scientific">Pseudonocardia ammonioxydans</name>
    <dbReference type="NCBI Taxonomy" id="260086"/>
    <lineage>
        <taxon>Bacteria</taxon>
        <taxon>Bacillati</taxon>
        <taxon>Actinomycetota</taxon>
        <taxon>Actinomycetes</taxon>
        <taxon>Pseudonocardiales</taxon>
        <taxon>Pseudonocardiaceae</taxon>
        <taxon>Pseudonocardia</taxon>
    </lineage>
</organism>
<reference evidence="2 3" key="1">
    <citation type="submission" date="2016-10" db="EMBL/GenBank/DDBJ databases">
        <authorList>
            <person name="de Groot N.N."/>
        </authorList>
    </citation>
    <scope>NUCLEOTIDE SEQUENCE [LARGE SCALE GENOMIC DNA]</scope>
    <source>
        <strain evidence="2 3">CGMCC 4.1877</strain>
    </source>
</reference>
<feature type="compositionally biased region" description="Low complexity" evidence="1">
    <location>
        <begin position="161"/>
        <end position="177"/>
    </location>
</feature>
<evidence type="ECO:0000256" key="1">
    <source>
        <dbReference type="SAM" id="MobiDB-lite"/>
    </source>
</evidence>
<sequence>MQAVVPDSGVSWGTAEPARRSDRQVAVPTPGRSAERGRPWIGRVAPEDVPRNVPELRRAHPQRRYGVFRGTPDRPTDMYCGPVPPATAAPAEAAADPTAAASRRSRSRSRDRRPCRSRCRSRGRRPRRRPRSAERSGPPVPGTGTWAPRSAEPETSAFQVSARAAPSSAERSGARSPGCRRASRCVPGTQRGSFSRVPVHVAPCSAERSGSGLPRRRVPHRVPRSPFRCVPRNAPGGGVSCAGAGCGSAERRRCRLPARRLPACGRRSTAFRGTRSAGRREVRAVRTAPRGRHHEGADTGQS</sequence>
<dbReference type="Proteomes" id="UP000199614">
    <property type="component" value="Unassembled WGS sequence"/>
</dbReference>
<keyword evidence="3" id="KW-1185">Reference proteome</keyword>
<evidence type="ECO:0000313" key="2">
    <source>
        <dbReference type="EMBL" id="SFN70079.1"/>
    </source>
</evidence>
<accession>A0A1I5B6G0</accession>
<gene>
    <name evidence="2" type="ORF">SAMN05216207_101991</name>
</gene>
<feature type="compositionally biased region" description="Low complexity" evidence="1">
    <location>
        <begin position="88"/>
        <end position="102"/>
    </location>
</feature>
<evidence type="ECO:0000313" key="3">
    <source>
        <dbReference type="Proteomes" id="UP000199614"/>
    </source>
</evidence>
<name>A0A1I5B6G0_PSUAM</name>
<dbReference type="AlphaFoldDB" id="A0A1I5B6G0"/>
<feature type="region of interest" description="Disordered" evidence="1">
    <location>
        <begin position="267"/>
        <end position="302"/>
    </location>
</feature>
<feature type="compositionally biased region" description="Basic residues" evidence="1">
    <location>
        <begin position="103"/>
        <end position="130"/>
    </location>
</feature>
<dbReference type="EMBL" id="FOUY01000019">
    <property type="protein sequence ID" value="SFN70079.1"/>
    <property type="molecule type" value="Genomic_DNA"/>
</dbReference>
<feature type="region of interest" description="Disordered" evidence="1">
    <location>
        <begin position="1"/>
        <end position="194"/>
    </location>
</feature>
<feature type="compositionally biased region" description="Basic and acidic residues" evidence="1">
    <location>
        <begin position="45"/>
        <end position="58"/>
    </location>
</feature>
<proteinExistence type="predicted"/>